<dbReference type="GO" id="GO:0005886">
    <property type="term" value="C:plasma membrane"/>
    <property type="evidence" value="ECO:0007669"/>
    <property type="project" value="UniProtKB-SubCell"/>
</dbReference>
<evidence type="ECO:0000256" key="8">
    <source>
        <dbReference type="SAM" id="Phobius"/>
    </source>
</evidence>
<name>A0A653CUY0_CALMS</name>
<dbReference type="InterPro" id="IPR002159">
    <property type="entry name" value="CD36_fam"/>
</dbReference>
<proteinExistence type="inferred from homology"/>
<keyword evidence="7" id="KW-0325">Glycoprotein</keyword>
<keyword evidence="5 8" id="KW-1133">Transmembrane helix</keyword>
<dbReference type="GO" id="GO:0005044">
    <property type="term" value="F:scavenger receptor activity"/>
    <property type="evidence" value="ECO:0007669"/>
    <property type="project" value="TreeGrafter"/>
</dbReference>
<keyword evidence="10" id="KW-1185">Reference proteome</keyword>
<feature type="transmembrane region" description="Helical" evidence="8">
    <location>
        <begin position="56"/>
        <end position="77"/>
    </location>
</feature>
<comment type="similarity">
    <text evidence="2">Belongs to the CD36 family.</text>
</comment>
<dbReference type="Proteomes" id="UP000410492">
    <property type="component" value="Unassembled WGS sequence"/>
</dbReference>
<dbReference type="PANTHER" id="PTHR11923:SF89">
    <property type="entry name" value="GH15894P"/>
    <property type="match status" value="1"/>
</dbReference>
<protein>
    <recommendedName>
        <fullName evidence="11">Scavenger receptor class B member 1</fullName>
    </recommendedName>
</protein>
<evidence type="ECO:0000256" key="6">
    <source>
        <dbReference type="ARBA" id="ARBA00023136"/>
    </source>
</evidence>
<dbReference type="Pfam" id="PF01130">
    <property type="entry name" value="CD36"/>
    <property type="match status" value="1"/>
</dbReference>
<evidence type="ECO:0000313" key="9">
    <source>
        <dbReference type="EMBL" id="VEN51646.1"/>
    </source>
</evidence>
<accession>A0A653CUY0</accession>
<dbReference type="PANTHER" id="PTHR11923">
    <property type="entry name" value="SCAVENGER RECEPTOR CLASS B TYPE-1 SR-B1"/>
    <property type="match status" value="1"/>
</dbReference>
<organism evidence="9 10">
    <name type="scientific">Callosobruchus maculatus</name>
    <name type="common">Southern cowpea weevil</name>
    <name type="synonym">Pulse bruchid</name>
    <dbReference type="NCBI Taxonomy" id="64391"/>
    <lineage>
        <taxon>Eukaryota</taxon>
        <taxon>Metazoa</taxon>
        <taxon>Ecdysozoa</taxon>
        <taxon>Arthropoda</taxon>
        <taxon>Hexapoda</taxon>
        <taxon>Insecta</taxon>
        <taxon>Pterygota</taxon>
        <taxon>Neoptera</taxon>
        <taxon>Endopterygota</taxon>
        <taxon>Coleoptera</taxon>
        <taxon>Polyphaga</taxon>
        <taxon>Cucujiformia</taxon>
        <taxon>Chrysomeloidea</taxon>
        <taxon>Chrysomelidae</taxon>
        <taxon>Bruchinae</taxon>
        <taxon>Bruchini</taxon>
        <taxon>Callosobruchus</taxon>
    </lineage>
</organism>
<evidence type="ECO:0000256" key="3">
    <source>
        <dbReference type="ARBA" id="ARBA00022475"/>
    </source>
</evidence>
<keyword evidence="6 8" id="KW-0472">Membrane</keyword>
<keyword evidence="4 8" id="KW-0812">Transmembrane</keyword>
<evidence type="ECO:0000256" key="2">
    <source>
        <dbReference type="ARBA" id="ARBA00010532"/>
    </source>
</evidence>
<evidence type="ECO:0008006" key="11">
    <source>
        <dbReference type="Google" id="ProtNLM"/>
    </source>
</evidence>
<gene>
    <name evidence="9" type="ORF">CALMAC_LOCUS12036</name>
</gene>
<dbReference type="EMBL" id="CAACVG010008964">
    <property type="protein sequence ID" value="VEN51646.1"/>
    <property type="molecule type" value="Genomic_DNA"/>
</dbReference>
<feature type="transmembrane region" description="Helical" evidence="8">
    <location>
        <begin position="475"/>
        <end position="508"/>
    </location>
</feature>
<dbReference type="GO" id="GO:0005737">
    <property type="term" value="C:cytoplasm"/>
    <property type="evidence" value="ECO:0007669"/>
    <property type="project" value="TreeGrafter"/>
</dbReference>
<dbReference type="PRINTS" id="PR01609">
    <property type="entry name" value="CD36FAMILY"/>
</dbReference>
<evidence type="ECO:0000256" key="4">
    <source>
        <dbReference type="ARBA" id="ARBA00022692"/>
    </source>
</evidence>
<keyword evidence="3" id="KW-1003">Cell membrane</keyword>
<reference evidence="9 10" key="1">
    <citation type="submission" date="2019-01" db="EMBL/GenBank/DDBJ databases">
        <authorList>
            <person name="Sayadi A."/>
        </authorList>
    </citation>
    <scope>NUCLEOTIDE SEQUENCE [LARGE SCALE GENOMIC DNA]</scope>
</reference>
<evidence type="ECO:0000256" key="1">
    <source>
        <dbReference type="ARBA" id="ARBA00004236"/>
    </source>
</evidence>
<sequence length="533" mass="62043">MYSSVLRVPTNDDEVSYVNTEDSLISSRTSTETVNSDKKPVDCYLSKRRRRLGDHIWLIIGIASMLWGTGMLIYTPYELLMDQRIHMLPGLPPFDWWLHPPDEVLLKVYIFNITNSEEFLNGIDAKLKLEEIGPIIYREKLRHTNPIFNENGTLTYTANRSAIYLPELNTIELNQTIIMPNLAVLFIPSYFYNAPFYVKMGINMMMHTSKSSPFVKTTIQNYLWNETDPILDVCQKLAPALVPTKNVGILDRIYSNFEDNVTVYIGPTFDHKQFFLIDKYDGSEWLPNRGSRCRDKVVNSSEGVSYPQFLTKNDTLRYWRKTLCKVGELDYEREIEKYGVTAYKYTLLPTTYDRTVPEEDDCYKGEPALPNGLSDVSVCYFDTAIAASFPHYLYGDDVIQNYVEGLKPDMEKHESYVIVEPNTGIPLHGIARSQINLVMKNMRGFNEKMQRFSDMSIPLVWLEYNQVGIPWYIEWLIYFTVVLVPILQMLFTIFLFLMSTAFICYYAFIRIRSKDNLLENKKLHFESEIFLKT</sequence>
<evidence type="ECO:0000256" key="5">
    <source>
        <dbReference type="ARBA" id="ARBA00022989"/>
    </source>
</evidence>
<dbReference type="OrthoDB" id="8187528at2759"/>
<comment type="subcellular location">
    <subcellularLocation>
        <location evidence="1">Cell membrane</location>
    </subcellularLocation>
</comment>
<dbReference type="AlphaFoldDB" id="A0A653CUY0"/>
<evidence type="ECO:0000313" key="10">
    <source>
        <dbReference type="Proteomes" id="UP000410492"/>
    </source>
</evidence>
<evidence type="ECO:0000256" key="7">
    <source>
        <dbReference type="ARBA" id="ARBA00023180"/>
    </source>
</evidence>